<protein>
    <submittedName>
        <fullName evidence="2">Uncharacterized protein</fullName>
    </submittedName>
</protein>
<sequence length="105" mass="11725">MSYDTERERESKEPTGRYPIITLGPRRPVLMLAATVPFYCLASSWQNPKQELLQHILSGVADDHPRGRSADGPGNFLSLFHVVPPTAIVIIGVIRTAVLAFKRRQ</sequence>
<reference evidence="2 3" key="1">
    <citation type="submission" date="2016-07" db="EMBL/GenBank/DDBJ databases">
        <title>Multiple horizontal gene transfer events from other fungi enriched the ability of initially mycotrophic Trichoderma (Ascomycota) to feed on dead plant biomass.</title>
        <authorList>
            <consortium name="DOE Joint Genome Institute"/>
            <person name="Aerts A."/>
            <person name="Atanasova L."/>
            <person name="Chenthamara K."/>
            <person name="Zhang J."/>
            <person name="Grujic M."/>
            <person name="Henrissat B."/>
            <person name="Kuo A."/>
            <person name="Salamov A."/>
            <person name="Lipzen A."/>
            <person name="Labutti K."/>
            <person name="Barry K."/>
            <person name="Miao Y."/>
            <person name="Rahimi M.J."/>
            <person name="Shen Q."/>
            <person name="Grigoriev I.V."/>
            <person name="Kubicek C.P."/>
            <person name="Druzhinina I.S."/>
        </authorList>
    </citation>
    <scope>NUCLEOTIDE SEQUENCE [LARGE SCALE GENOMIC DNA]</scope>
    <source>
        <strain evidence="2 3">CBS 433.97</strain>
    </source>
</reference>
<evidence type="ECO:0000313" key="3">
    <source>
        <dbReference type="Proteomes" id="UP000240493"/>
    </source>
</evidence>
<dbReference type="AlphaFoldDB" id="A0A2T3ZEN3"/>
<proteinExistence type="predicted"/>
<feature type="transmembrane region" description="Helical" evidence="1">
    <location>
        <begin position="79"/>
        <end position="101"/>
    </location>
</feature>
<name>A0A2T3ZEN3_TRIA4</name>
<keyword evidence="3" id="KW-1185">Reference proteome</keyword>
<keyword evidence="1" id="KW-0472">Membrane</keyword>
<evidence type="ECO:0000313" key="2">
    <source>
        <dbReference type="EMBL" id="PTB43268.1"/>
    </source>
</evidence>
<dbReference type="Proteomes" id="UP000240493">
    <property type="component" value="Unassembled WGS sequence"/>
</dbReference>
<gene>
    <name evidence="2" type="ORF">M441DRAFT_35624</name>
</gene>
<dbReference type="EMBL" id="KZ679259">
    <property type="protein sequence ID" value="PTB43268.1"/>
    <property type="molecule type" value="Genomic_DNA"/>
</dbReference>
<accession>A0A2T3ZEN3</accession>
<keyword evidence="1" id="KW-0812">Transmembrane</keyword>
<keyword evidence="1" id="KW-1133">Transmembrane helix</keyword>
<evidence type="ECO:0000256" key="1">
    <source>
        <dbReference type="SAM" id="Phobius"/>
    </source>
</evidence>
<organism evidence="2 3">
    <name type="scientific">Trichoderma asperellum (strain ATCC 204424 / CBS 433.97 / NBRC 101777)</name>
    <dbReference type="NCBI Taxonomy" id="1042311"/>
    <lineage>
        <taxon>Eukaryota</taxon>
        <taxon>Fungi</taxon>
        <taxon>Dikarya</taxon>
        <taxon>Ascomycota</taxon>
        <taxon>Pezizomycotina</taxon>
        <taxon>Sordariomycetes</taxon>
        <taxon>Hypocreomycetidae</taxon>
        <taxon>Hypocreales</taxon>
        <taxon>Hypocreaceae</taxon>
        <taxon>Trichoderma</taxon>
    </lineage>
</organism>